<evidence type="ECO:0000313" key="5">
    <source>
        <dbReference type="EMBL" id="KXZ46371.1"/>
    </source>
</evidence>
<dbReference type="OrthoDB" id="5590282at2759"/>
<dbReference type="SMART" id="SM01332">
    <property type="entry name" value="Cyclin_C"/>
    <property type="match status" value="1"/>
</dbReference>
<reference evidence="6" key="1">
    <citation type="journal article" date="2016" name="Nat. Commun.">
        <title>The Gonium pectorale genome demonstrates co-option of cell cycle regulation during the evolution of multicellularity.</title>
        <authorList>
            <person name="Hanschen E.R."/>
            <person name="Marriage T.N."/>
            <person name="Ferris P.J."/>
            <person name="Hamaji T."/>
            <person name="Toyoda A."/>
            <person name="Fujiyama A."/>
            <person name="Neme R."/>
            <person name="Noguchi H."/>
            <person name="Minakuchi Y."/>
            <person name="Suzuki M."/>
            <person name="Kawai-Toyooka H."/>
            <person name="Smith D.R."/>
            <person name="Sparks H."/>
            <person name="Anderson J."/>
            <person name="Bakaric R."/>
            <person name="Luria V."/>
            <person name="Karger A."/>
            <person name="Kirschner M.W."/>
            <person name="Durand P.M."/>
            <person name="Michod R.E."/>
            <person name="Nozaki H."/>
            <person name="Olson B.J."/>
        </authorList>
    </citation>
    <scope>NUCLEOTIDE SEQUENCE [LARGE SCALE GENOMIC DNA]</scope>
    <source>
        <strain evidence="6">NIES-2863</strain>
    </source>
</reference>
<dbReference type="InterPro" id="IPR039361">
    <property type="entry name" value="Cyclin"/>
</dbReference>
<dbReference type="STRING" id="33097.A0A150G975"/>
<dbReference type="InterPro" id="IPR036915">
    <property type="entry name" value="Cyclin-like_sf"/>
</dbReference>
<accession>A0A150G975</accession>
<evidence type="ECO:0000256" key="2">
    <source>
        <dbReference type="ARBA" id="ARBA00023127"/>
    </source>
</evidence>
<dbReference type="EMBL" id="LSYV01000045">
    <property type="protein sequence ID" value="KXZ46371.1"/>
    <property type="molecule type" value="Genomic_DNA"/>
</dbReference>
<dbReference type="InterPro" id="IPR006671">
    <property type="entry name" value="Cyclin_N"/>
</dbReference>
<dbReference type="Pfam" id="PF02984">
    <property type="entry name" value="Cyclin_C"/>
    <property type="match status" value="1"/>
</dbReference>
<dbReference type="SUPFAM" id="SSF47954">
    <property type="entry name" value="Cyclin-like"/>
    <property type="match status" value="1"/>
</dbReference>
<protein>
    <submittedName>
        <fullName evidence="5">CYCD3 protein</fullName>
    </submittedName>
</protein>
<organism evidence="5 6">
    <name type="scientific">Gonium pectorale</name>
    <name type="common">Green alga</name>
    <dbReference type="NCBI Taxonomy" id="33097"/>
    <lineage>
        <taxon>Eukaryota</taxon>
        <taxon>Viridiplantae</taxon>
        <taxon>Chlorophyta</taxon>
        <taxon>core chlorophytes</taxon>
        <taxon>Chlorophyceae</taxon>
        <taxon>CS clade</taxon>
        <taxon>Chlamydomonadales</taxon>
        <taxon>Volvocaceae</taxon>
        <taxon>Gonium</taxon>
    </lineage>
</organism>
<keyword evidence="6" id="KW-1185">Reference proteome</keyword>
<name>A0A150G975_GONPE</name>
<dbReference type="InterPro" id="IPR004367">
    <property type="entry name" value="Cyclin_C-dom"/>
</dbReference>
<sequence>MTSPFLATASLLDKPLGKAGVAGLNGAREAEETMFGGCGQLRGALLETSCSDVAVFDSEADSFLWPRTASAKMDEDGSGVGTCVAMLECEDTLDYDDQDEDDTVEWAPGTQLAASTGPNYIHEDAERTLGVELGKEQELGHFSTTPLPDGYRGILVQWIRDVCSARALSHATFFSSVTLLDRFLRSTGEQQCASELLSLASDQNGMNLYRPEDYRMMELHLFGVLEYRLRTPTIYTFVCLFLHRVLNRPQDGEVVPPGTEARFRSLVLRLAELAALDHDLTSVPYSTLAVSCLLIAETEIKGGQLPSNLKTVESLRNVPGFPDMSGLSGPVQRLYTNYKASLELAA</sequence>
<evidence type="ECO:0000256" key="1">
    <source>
        <dbReference type="ARBA" id="ARBA00022618"/>
    </source>
</evidence>
<proteinExistence type="predicted"/>
<evidence type="ECO:0000256" key="3">
    <source>
        <dbReference type="ARBA" id="ARBA00023306"/>
    </source>
</evidence>
<dbReference type="Gene3D" id="1.10.472.10">
    <property type="entry name" value="Cyclin-like"/>
    <property type="match status" value="3"/>
</dbReference>
<dbReference type="PROSITE" id="PS00292">
    <property type="entry name" value="CYCLINS"/>
    <property type="match status" value="1"/>
</dbReference>
<keyword evidence="2" id="KW-0195">Cyclin</keyword>
<dbReference type="PANTHER" id="PTHR10177">
    <property type="entry name" value="CYCLINS"/>
    <property type="match status" value="1"/>
</dbReference>
<feature type="domain" description="Cyclin C-terminal" evidence="4">
    <location>
        <begin position="232"/>
        <end position="346"/>
    </location>
</feature>
<keyword evidence="3" id="KW-0131">Cell cycle</keyword>
<dbReference type="InterPro" id="IPR048258">
    <property type="entry name" value="Cyclins_cyclin-box"/>
</dbReference>
<evidence type="ECO:0000259" key="4">
    <source>
        <dbReference type="SMART" id="SM01332"/>
    </source>
</evidence>
<gene>
    <name evidence="5" type="ORF">GPECTOR_44g48</name>
</gene>
<evidence type="ECO:0000313" key="6">
    <source>
        <dbReference type="Proteomes" id="UP000075714"/>
    </source>
</evidence>
<dbReference type="GO" id="GO:0051301">
    <property type="term" value="P:cell division"/>
    <property type="evidence" value="ECO:0007669"/>
    <property type="project" value="UniProtKB-KW"/>
</dbReference>
<dbReference type="AlphaFoldDB" id="A0A150G975"/>
<keyword evidence="1" id="KW-0132">Cell division</keyword>
<dbReference type="Proteomes" id="UP000075714">
    <property type="component" value="Unassembled WGS sequence"/>
</dbReference>
<comment type="caution">
    <text evidence="5">The sequence shown here is derived from an EMBL/GenBank/DDBJ whole genome shotgun (WGS) entry which is preliminary data.</text>
</comment>
<dbReference type="Pfam" id="PF00134">
    <property type="entry name" value="Cyclin_N"/>
    <property type="match status" value="1"/>
</dbReference>